<dbReference type="FunFam" id="2.130.10.10:FF:000781">
    <property type="entry name" value="Cytoplasmic dynein intermediate chain"/>
    <property type="match status" value="1"/>
</dbReference>
<dbReference type="GO" id="GO:0010970">
    <property type="term" value="P:transport along microtubule"/>
    <property type="evidence" value="ECO:0007669"/>
    <property type="project" value="TreeGrafter"/>
</dbReference>
<evidence type="ECO:0000256" key="6">
    <source>
        <dbReference type="ARBA" id="ARBA00023212"/>
    </source>
</evidence>
<dbReference type="GeneTree" id="ENSGT00940000155442"/>
<dbReference type="SMART" id="SM00320">
    <property type="entry name" value="WD40"/>
    <property type="match status" value="7"/>
</dbReference>
<name>A0A8C7VKQ2_ONCMY</name>
<gene>
    <name evidence="9" type="primary">LOC110530665</name>
</gene>
<keyword evidence="6" id="KW-0206">Cytoskeleton</keyword>
<evidence type="ECO:0000256" key="8">
    <source>
        <dbReference type="SAM" id="MobiDB-lite"/>
    </source>
</evidence>
<dbReference type="Pfam" id="PF00400">
    <property type="entry name" value="WD40"/>
    <property type="match status" value="1"/>
</dbReference>
<dbReference type="InterPro" id="IPR015943">
    <property type="entry name" value="WD40/YVTN_repeat-like_dom_sf"/>
</dbReference>
<evidence type="ECO:0000256" key="3">
    <source>
        <dbReference type="ARBA" id="ARBA00022490"/>
    </source>
</evidence>
<evidence type="ECO:0000313" key="9">
    <source>
        <dbReference type="Ensembl" id="ENSOMYP00000029943.2"/>
    </source>
</evidence>
<dbReference type="AlphaFoldDB" id="A0A8C7VKQ2"/>
<dbReference type="GO" id="GO:0045504">
    <property type="term" value="F:dynein heavy chain binding"/>
    <property type="evidence" value="ECO:0007669"/>
    <property type="project" value="TreeGrafter"/>
</dbReference>
<reference evidence="9" key="3">
    <citation type="submission" date="2025-09" db="UniProtKB">
        <authorList>
            <consortium name="Ensembl"/>
        </authorList>
    </citation>
    <scope>IDENTIFICATION</scope>
</reference>
<dbReference type="Gene3D" id="2.130.10.10">
    <property type="entry name" value="YVTN repeat-like/Quinoprotein amine dehydrogenase"/>
    <property type="match status" value="2"/>
</dbReference>
<dbReference type="GO" id="GO:0045503">
    <property type="term" value="F:dynein light chain binding"/>
    <property type="evidence" value="ECO:0007669"/>
    <property type="project" value="TreeGrafter"/>
</dbReference>
<comment type="similarity">
    <text evidence="2">Belongs to the dynein intermediate chain family.</text>
</comment>
<dbReference type="Proteomes" id="UP000694395">
    <property type="component" value="Chromosome 8"/>
</dbReference>
<comment type="subcellular location">
    <subcellularLocation>
        <location evidence="1">Cytoplasm</location>
        <location evidence="1">Cytoskeleton</location>
    </subcellularLocation>
</comment>
<keyword evidence="3" id="KW-0963">Cytoplasm</keyword>
<evidence type="ECO:0000256" key="4">
    <source>
        <dbReference type="ARBA" id="ARBA00022574"/>
    </source>
</evidence>
<feature type="region of interest" description="Disordered" evidence="8">
    <location>
        <begin position="72"/>
        <end position="93"/>
    </location>
</feature>
<dbReference type="PANTHER" id="PTHR12442:SF37">
    <property type="entry name" value="CYTOPLASMIC DYNEIN 1 INTERMEDIATE CHAIN 2"/>
    <property type="match status" value="1"/>
</dbReference>
<evidence type="ECO:0000256" key="1">
    <source>
        <dbReference type="ARBA" id="ARBA00004245"/>
    </source>
</evidence>
<feature type="region of interest" description="Disordered" evidence="8">
    <location>
        <begin position="1"/>
        <end position="44"/>
    </location>
</feature>
<evidence type="ECO:0000313" key="10">
    <source>
        <dbReference type="Proteomes" id="UP000694395"/>
    </source>
</evidence>
<keyword evidence="5" id="KW-0677">Repeat</keyword>
<reference evidence="9" key="2">
    <citation type="submission" date="2025-08" db="UniProtKB">
        <authorList>
            <consortium name="Ensembl"/>
        </authorList>
    </citation>
    <scope>IDENTIFICATION</scope>
</reference>
<dbReference type="PANTHER" id="PTHR12442">
    <property type="entry name" value="DYNEIN INTERMEDIATE CHAIN"/>
    <property type="match status" value="1"/>
</dbReference>
<sequence>MADKQDKSELKAELERKKQRLAQIREEKKRKEEEKNKKKDVSRENRRMIGGYQVITEDTCLFHYLVPAPMSPSAKSMCSETGSQDSGDGNSRRSLRLGMAKVTQVDFPPKQSVSYSKETQTPTCTQTHTQKVRLTLTWLALPTPQLIFVCVFVVTPKDLTEEEKMQLLHSEEFMAFFDRGSRIVERALSERVDVCFDYSGRDLEDKEGEMQAGAKMSLNRAFSDERWSKNRVVTCLDWSPQYPELLVASYNNNEEAPHEPDGVALVWNMKFKKTTPEYTFHCQSAVMSAAFARFHPNLVVGGTYSGQIVLWDNRSNKRTPVQRTPLSASAHTHPVYCVNVVGTQNAHNLISISTDGKMCSWSLDMLSQPQDSLELVFKQSKAVAVTSMAFPLGDVNNFVVGSEDGSVYTACRHGSKAGISDVFEGHHGPVTGLSCHSAGGPVDFSHLFISASFDWTVKLWTTKSTRPLYSFEDSCDYVYDVMWSPTHPALFACVDGSGRLDLWNLNNDTEVPSASVCVNGSPALNRVRWAHSGREIATGDSDGQVLVYDVGEQICVPKADEWTRLVHTLVEINENRDEGEELAAQRLVA</sequence>
<dbReference type="Pfam" id="PF11540">
    <property type="entry name" value="Dynein_IC2"/>
    <property type="match status" value="1"/>
</dbReference>
<dbReference type="InterPro" id="IPR036322">
    <property type="entry name" value="WD40_repeat_dom_sf"/>
</dbReference>
<accession>A0A8C7VKQ2</accession>
<feature type="compositionally biased region" description="Basic and acidic residues" evidence="8">
    <location>
        <begin position="23"/>
        <end position="44"/>
    </location>
</feature>
<proteinExistence type="inferred from homology"/>
<protein>
    <submittedName>
        <fullName evidence="9">Dynein cytoplasmic 1 intermediate chain 2</fullName>
    </submittedName>
</protein>
<keyword evidence="10" id="KW-1185">Reference proteome</keyword>
<feature type="repeat" description="WD" evidence="7">
    <location>
        <begin position="423"/>
        <end position="470"/>
    </location>
</feature>
<organism evidence="9 10">
    <name type="scientific">Oncorhynchus mykiss</name>
    <name type="common">Rainbow trout</name>
    <name type="synonym">Salmo gairdneri</name>
    <dbReference type="NCBI Taxonomy" id="8022"/>
    <lineage>
        <taxon>Eukaryota</taxon>
        <taxon>Metazoa</taxon>
        <taxon>Chordata</taxon>
        <taxon>Craniata</taxon>
        <taxon>Vertebrata</taxon>
        <taxon>Euteleostomi</taxon>
        <taxon>Actinopterygii</taxon>
        <taxon>Neopterygii</taxon>
        <taxon>Teleostei</taxon>
        <taxon>Protacanthopterygii</taxon>
        <taxon>Salmoniformes</taxon>
        <taxon>Salmonidae</taxon>
        <taxon>Salmoninae</taxon>
        <taxon>Oncorhynchus</taxon>
    </lineage>
</organism>
<dbReference type="GO" id="GO:0005868">
    <property type="term" value="C:cytoplasmic dynein complex"/>
    <property type="evidence" value="ECO:0007669"/>
    <property type="project" value="InterPro"/>
</dbReference>
<evidence type="ECO:0000256" key="2">
    <source>
        <dbReference type="ARBA" id="ARBA00011059"/>
    </source>
</evidence>
<evidence type="ECO:0000256" key="7">
    <source>
        <dbReference type="PROSITE-ProRule" id="PRU00221"/>
    </source>
</evidence>
<dbReference type="PROSITE" id="PS50082">
    <property type="entry name" value="WD_REPEATS_2"/>
    <property type="match status" value="1"/>
</dbReference>
<reference evidence="9" key="1">
    <citation type="submission" date="2020-07" db="EMBL/GenBank/DDBJ databases">
        <title>A long reads based de novo assembly of the rainbow trout Arlee double haploid line genome.</title>
        <authorList>
            <person name="Gao G."/>
            <person name="Palti Y."/>
        </authorList>
    </citation>
    <scope>NUCLEOTIDE SEQUENCE [LARGE SCALE GENOMIC DNA]</scope>
</reference>
<dbReference type="InterPro" id="IPR025956">
    <property type="entry name" value="DYNC1I1/DYNC1I2"/>
</dbReference>
<feature type="compositionally biased region" description="Basic and acidic residues" evidence="8">
    <location>
        <begin position="1"/>
        <end position="16"/>
    </location>
</feature>
<dbReference type="Ensembl" id="ENSOMYT00000032662.2">
    <property type="protein sequence ID" value="ENSOMYP00000029943.2"/>
    <property type="gene ID" value="ENSOMYG00000011096.2"/>
</dbReference>
<feature type="compositionally biased region" description="Polar residues" evidence="8">
    <location>
        <begin position="73"/>
        <end position="89"/>
    </location>
</feature>
<dbReference type="InterPro" id="IPR050687">
    <property type="entry name" value="Dynein_IC"/>
</dbReference>
<dbReference type="SUPFAM" id="SSF50978">
    <property type="entry name" value="WD40 repeat-like"/>
    <property type="match status" value="1"/>
</dbReference>
<dbReference type="InterPro" id="IPR001680">
    <property type="entry name" value="WD40_rpt"/>
</dbReference>
<keyword evidence="4 7" id="KW-0853">WD repeat</keyword>
<evidence type="ECO:0000256" key="5">
    <source>
        <dbReference type="ARBA" id="ARBA00022737"/>
    </source>
</evidence>